<sequence>MVKSEDISFSGGRENSFQGVLRDDISSFTPIFSNKNLDFAYPSCTRKESDSSRLGVEGLSDTPLVVLDDLPPNNLTLLSSDKADAYYESARSLYSQSSVILGDSRTSPNETTPLDPSSETTKTQSAKLMAKPHLYHDGCSWRFGPKRPNEEWVRRYCKKHGLIPSSLREGTYSHGRSAILKRRPNSKDLLLKLQEVVREYIEDSDDYGVEVSGVYSSWKESKTQDLMKEKEEKVVEFSLDFKFISYI</sequence>
<evidence type="ECO:0000313" key="1">
    <source>
        <dbReference type="EMBL" id="KAJ8133613.1"/>
    </source>
</evidence>
<protein>
    <submittedName>
        <fullName evidence="1">Uncharacterized protein</fullName>
    </submittedName>
</protein>
<dbReference type="Proteomes" id="UP001153332">
    <property type="component" value="Unassembled WGS sequence"/>
</dbReference>
<evidence type="ECO:0000313" key="2">
    <source>
        <dbReference type="Proteomes" id="UP001153332"/>
    </source>
</evidence>
<organism evidence="1 2">
    <name type="scientific">Lasiodiplodia mahajangana</name>
    <dbReference type="NCBI Taxonomy" id="1108764"/>
    <lineage>
        <taxon>Eukaryota</taxon>
        <taxon>Fungi</taxon>
        <taxon>Dikarya</taxon>
        <taxon>Ascomycota</taxon>
        <taxon>Pezizomycotina</taxon>
        <taxon>Dothideomycetes</taxon>
        <taxon>Dothideomycetes incertae sedis</taxon>
        <taxon>Botryosphaeriales</taxon>
        <taxon>Botryosphaeriaceae</taxon>
        <taxon>Lasiodiplodia</taxon>
    </lineage>
</organism>
<gene>
    <name evidence="1" type="ORF">O1611_g7</name>
</gene>
<name>A0ACC2K253_9PEZI</name>
<proteinExistence type="predicted"/>
<reference evidence="1" key="1">
    <citation type="submission" date="2022-12" db="EMBL/GenBank/DDBJ databases">
        <title>Genome Sequence of Lasiodiplodia mahajangana.</title>
        <authorList>
            <person name="Buettner E."/>
        </authorList>
    </citation>
    <scope>NUCLEOTIDE SEQUENCE</scope>
    <source>
        <strain evidence="1">VT137</strain>
    </source>
</reference>
<keyword evidence="2" id="KW-1185">Reference proteome</keyword>
<accession>A0ACC2K253</accession>
<dbReference type="EMBL" id="JAPUUL010000001">
    <property type="protein sequence ID" value="KAJ8133613.1"/>
    <property type="molecule type" value="Genomic_DNA"/>
</dbReference>
<comment type="caution">
    <text evidence="1">The sequence shown here is derived from an EMBL/GenBank/DDBJ whole genome shotgun (WGS) entry which is preliminary data.</text>
</comment>